<dbReference type="Proteomes" id="UP000542353">
    <property type="component" value="Unassembled WGS sequence"/>
</dbReference>
<dbReference type="AlphaFoldDB" id="A0A7W8DZE0"/>
<comment type="caution">
    <text evidence="1">The sequence shown here is derived from an EMBL/GenBank/DDBJ whole genome shotgun (WGS) entry which is preliminary data.</text>
</comment>
<keyword evidence="2" id="KW-1185">Reference proteome</keyword>
<protein>
    <submittedName>
        <fullName evidence="1">Uncharacterized protein</fullName>
    </submittedName>
</protein>
<reference evidence="1 2" key="1">
    <citation type="submission" date="2020-08" db="EMBL/GenBank/DDBJ databases">
        <title>Genomic Encyclopedia of Type Strains, Phase IV (KMG-IV): sequencing the most valuable type-strain genomes for metagenomic binning, comparative biology and taxonomic classification.</title>
        <authorList>
            <person name="Goeker M."/>
        </authorList>
    </citation>
    <scope>NUCLEOTIDE SEQUENCE [LARGE SCALE GENOMIC DNA]</scope>
    <source>
        <strain evidence="1 2">DSM 12706</strain>
    </source>
</reference>
<dbReference type="EMBL" id="JACHIH010000019">
    <property type="protein sequence ID" value="MBB5048259.1"/>
    <property type="molecule type" value="Genomic_DNA"/>
</dbReference>
<dbReference type="RefSeq" id="WP_184258830.1">
    <property type="nucleotide sequence ID" value="NZ_JACHIH010000019.1"/>
</dbReference>
<accession>A0A7W8DZE0</accession>
<evidence type="ECO:0000313" key="2">
    <source>
        <dbReference type="Proteomes" id="UP000542353"/>
    </source>
</evidence>
<sequence>MANCMRCGDATTTMDVENVDGVYELYSWSCSGCDHTIHMALACTSVVELPDYCLFIEPADAAMAVAPLRALAGSDQAPRYAPRRVASA</sequence>
<organism evidence="1 2">
    <name type="scientific">Rhodopseudomonas rhenobacensis</name>
    <dbReference type="NCBI Taxonomy" id="87461"/>
    <lineage>
        <taxon>Bacteria</taxon>
        <taxon>Pseudomonadati</taxon>
        <taxon>Pseudomonadota</taxon>
        <taxon>Alphaproteobacteria</taxon>
        <taxon>Hyphomicrobiales</taxon>
        <taxon>Nitrobacteraceae</taxon>
        <taxon>Rhodopseudomonas</taxon>
    </lineage>
</organism>
<name>A0A7W8DZE0_9BRAD</name>
<gene>
    <name evidence="1" type="ORF">HNR60_003022</name>
</gene>
<proteinExistence type="predicted"/>
<evidence type="ECO:0000313" key="1">
    <source>
        <dbReference type="EMBL" id="MBB5048259.1"/>
    </source>
</evidence>